<evidence type="ECO:0000313" key="1">
    <source>
        <dbReference type="Ensembl" id="ENSCWAP00000026810.1"/>
    </source>
</evidence>
<reference evidence="1" key="1">
    <citation type="submission" date="2025-08" db="UniProtKB">
        <authorList>
            <consortium name="Ensembl"/>
        </authorList>
    </citation>
    <scope>IDENTIFICATION</scope>
</reference>
<name>A0A8C3YQF8_9CETA</name>
<accession>A0A8C3YQF8</accession>
<dbReference type="AlphaFoldDB" id="A0A8C3YQF8"/>
<protein>
    <submittedName>
        <fullName evidence="1">Uncharacterized protein</fullName>
    </submittedName>
</protein>
<dbReference type="Ensembl" id="ENSCWAT00000029063.1">
    <property type="protein sequence ID" value="ENSCWAP00000026810.1"/>
    <property type="gene ID" value="ENSCWAG00000020280.1"/>
</dbReference>
<evidence type="ECO:0000313" key="2">
    <source>
        <dbReference type="Proteomes" id="UP000694540"/>
    </source>
</evidence>
<reference evidence="1" key="2">
    <citation type="submission" date="2025-09" db="UniProtKB">
        <authorList>
            <consortium name="Ensembl"/>
        </authorList>
    </citation>
    <scope>IDENTIFICATION</scope>
</reference>
<sequence length="58" mass="6606">FLLLVQASGLGTTLTMSSGRARPVALFPLWDPVSYFFRLWFGERNQPINDFFPPEATE</sequence>
<dbReference type="GeneTree" id="ENSGT00910000148243"/>
<dbReference type="Proteomes" id="UP000694540">
    <property type="component" value="Unplaced"/>
</dbReference>
<proteinExistence type="predicted"/>
<keyword evidence="2" id="KW-1185">Reference proteome</keyword>
<organism evidence="1 2">
    <name type="scientific">Catagonus wagneri</name>
    <name type="common">Chacoan peccary</name>
    <dbReference type="NCBI Taxonomy" id="51154"/>
    <lineage>
        <taxon>Eukaryota</taxon>
        <taxon>Metazoa</taxon>
        <taxon>Chordata</taxon>
        <taxon>Craniata</taxon>
        <taxon>Vertebrata</taxon>
        <taxon>Euteleostomi</taxon>
        <taxon>Mammalia</taxon>
        <taxon>Eutheria</taxon>
        <taxon>Laurasiatheria</taxon>
        <taxon>Artiodactyla</taxon>
        <taxon>Suina</taxon>
        <taxon>Tayassuidae</taxon>
        <taxon>Catagonus</taxon>
    </lineage>
</organism>